<proteinExistence type="predicted"/>
<protein>
    <submittedName>
        <fullName evidence="1">Uncharacterized protein</fullName>
    </submittedName>
</protein>
<reference evidence="1" key="2">
    <citation type="submission" date="2025-09" db="UniProtKB">
        <authorList>
            <consortium name="Ensembl"/>
        </authorList>
    </citation>
    <scope>IDENTIFICATION</scope>
</reference>
<dbReference type="Ensembl" id="ENSMMOT00000011071.1">
    <property type="protein sequence ID" value="ENSMMOP00000010886.1"/>
    <property type="gene ID" value="ENSMMOG00000008390.1"/>
</dbReference>
<accession>A0A3Q3W3R7</accession>
<dbReference type="AlphaFoldDB" id="A0A3Q3W3R7"/>
<evidence type="ECO:0000313" key="2">
    <source>
        <dbReference type="Proteomes" id="UP000261620"/>
    </source>
</evidence>
<sequence>MDYSLKWSNVPKCPSLKNLTDGGFGVLKESQHAAVQGLTRAHVESFDQAVTEGLSRVVQVGETVSEHSSGPQT</sequence>
<dbReference type="Proteomes" id="UP000261620">
    <property type="component" value="Unplaced"/>
</dbReference>
<dbReference type="STRING" id="94237.ENSMMOP00000010886"/>
<reference evidence="1" key="1">
    <citation type="submission" date="2025-08" db="UniProtKB">
        <authorList>
            <consortium name="Ensembl"/>
        </authorList>
    </citation>
    <scope>IDENTIFICATION</scope>
</reference>
<evidence type="ECO:0000313" key="1">
    <source>
        <dbReference type="Ensembl" id="ENSMMOP00000010886.1"/>
    </source>
</evidence>
<name>A0A3Q3W3R7_MOLML</name>
<keyword evidence="2" id="KW-1185">Reference proteome</keyword>
<dbReference type="OMA" id="RERQCPA"/>
<organism evidence="1 2">
    <name type="scientific">Mola mola</name>
    <name type="common">Ocean sunfish</name>
    <name type="synonym">Tetraodon mola</name>
    <dbReference type="NCBI Taxonomy" id="94237"/>
    <lineage>
        <taxon>Eukaryota</taxon>
        <taxon>Metazoa</taxon>
        <taxon>Chordata</taxon>
        <taxon>Craniata</taxon>
        <taxon>Vertebrata</taxon>
        <taxon>Euteleostomi</taxon>
        <taxon>Actinopterygii</taxon>
        <taxon>Neopterygii</taxon>
        <taxon>Teleostei</taxon>
        <taxon>Neoteleostei</taxon>
        <taxon>Acanthomorphata</taxon>
        <taxon>Eupercaria</taxon>
        <taxon>Tetraodontiformes</taxon>
        <taxon>Molidae</taxon>
        <taxon>Mola</taxon>
    </lineage>
</organism>